<dbReference type="Proteomes" id="UP000649768">
    <property type="component" value="Unassembled WGS sequence"/>
</dbReference>
<dbReference type="RefSeq" id="WP_192013778.1">
    <property type="nucleotide sequence ID" value="NZ_JACYTP010000001.1"/>
</dbReference>
<evidence type="ECO:0000256" key="1">
    <source>
        <dbReference type="SAM" id="SignalP"/>
    </source>
</evidence>
<dbReference type="EMBL" id="JACYTP010000001">
    <property type="protein sequence ID" value="MBD8511218.1"/>
    <property type="molecule type" value="Genomic_DNA"/>
</dbReference>
<organism evidence="2 3">
    <name type="scientific">Photobacterium arenosum</name>
    <dbReference type="NCBI Taxonomy" id="2774143"/>
    <lineage>
        <taxon>Bacteria</taxon>
        <taxon>Pseudomonadati</taxon>
        <taxon>Pseudomonadota</taxon>
        <taxon>Gammaproteobacteria</taxon>
        <taxon>Vibrionales</taxon>
        <taxon>Vibrionaceae</taxon>
        <taxon>Photobacterium</taxon>
    </lineage>
</organism>
<reference evidence="2 3" key="1">
    <citation type="submission" date="2020-09" db="EMBL/GenBank/DDBJ databases">
        <title>Photobacterium sp. CAU 1568 isolated from sand of Sido Beach.</title>
        <authorList>
            <person name="Kim W."/>
        </authorList>
    </citation>
    <scope>NUCLEOTIDE SEQUENCE [LARGE SCALE GENOMIC DNA]</scope>
    <source>
        <strain evidence="2 3">CAU 1568</strain>
    </source>
</reference>
<feature type="signal peptide" evidence="1">
    <location>
        <begin position="1"/>
        <end position="26"/>
    </location>
</feature>
<protein>
    <submittedName>
        <fullName evidence="2">Uncharacterized protein</fullName>
    </submittedName>
</protein>
<comment type="caution">
    <text evidence="2">The sequence shown here is derived from an EMBL/GenBank/DDBJ whole genome shotgun (WGS) entry which is preliminary data.</text>
</comment>
<evidence type="ECO:0000313" key="2">
    <source>
        <dbReference type="EMBL" id="MBD8511218.1"/>
    </source>
</evidence>
<feature type="chain" id="PRO_5045282614" evidence="1">
    <location>
        <begin position="27"/>
        <end position="182"/>
    </location>
</feature>
<evidence type="ECO:0000313" key="3">
    <source>
        <dbReference type="Proteomes" id="UP000649768"/>
    </source>
</evidence>
<gene>
    <name evidence="2" type="ORF">IFO68_00705</name>
</gene>
<keyword evidence="1" id="KW-0732">Signal</keyword>
<proteinExistence type="predicted"/>
<sequence>MNRVIRKLHVALLQIGLLSFSYSAFALPCHFYSQKQLKSLSEDDRGAYLLTCFQPLTVGKGGAYSTQALPSAGDNMRWDEAENHHENDASFWDDWQSGSSGPMLKDNSSSAFYGLGLWLPKKYEGLDIMTLQDAKEWVMKHGVMMSFGLGSEDGQSTKYRIDYMWHEDERDGVMLQVDIPLK</sequence>
<keyword evidence="3" id="KW-1185">Reference proteome</keyword>
<name>A0ABR9BF84_9GAMM</name>
<accession>A0ABR9BF84</accession>